<dbReference type="EMBL" id="MQWB01000001">
    <property type="protein sequence ID" value="OZC02839.1"/>
    <property type="molecule type" value="Genomic_DNA"/>
</dbReference>
<gene>
    <name evidence="2" type="ORF">BSZ36_07540</name>
</gene>
<evidence type="ECO:0000313" key="2">
    <source>
        <dbReference type="EMBL" id="OZC02839.1"/>
    </source>
</evidence>
<feature type="chain" id="PRO_5013283113" description="Outer membrane protein beta-barrel domain-containing protein" evidence="1">
    <location>
        <begin position="18"/>
        <end position="185"/>
    </location>
</feature>
<evidence type="ECO:0000313" key="3">
    <source>
        <dbReference type="Proteomes" id="UP000216446"/>
    </source>
</evidence>
<dbReference type="Proteomes" id="UP000216446">
    <property type="component" value="Unassembled WGS sequence"/>
</dbReference>
<dbReference type="InParanoid" id="A0A259TYL3"/>
<evidence type="ECO:0008006" key="4">
    <source>
        <dbReference type="Google" id="ProtNLM"/>
    </source>
</evidence>
<dbReference type="AlphaFoldDB" id="A0A259TYL3"/>
<evidence type="ECO:0000256" key="1">
    <source>
        <dbReference type="SAM" id="SignalP"/>
    </source>
</evidence>
<organism evidence="2 3">
    <name type="scientific">Rubricoccus marinus</name>
    <dbReference type="NCBI Taxonomy" id="716817"/>
    <lineage>
        <taxon>Bacteria</taxon>
        <taxon>Pseudomonadati</taxon>
        <taxon>Rhodothermota</taxon>
        <taxon>Rhodothermia</taxon>
        <taxon>Rhodothermales</taxon>
        <taxon>Rubricoccaceae</taxon>
        <taxon>Rubricoccus</taxon>
    </lineage>
</organism>
<comment type="caution">
    <text evidence="2">The sequence shown here is derived from an EMBL/GenBank/DDBJ whole genome shotgun (WGS) entry which is preliminary data.</text>
</comment>
<sequence length="185" mass="18708">MRLLILLLVLAAPGALAQSESDARSPRTPEARPWRVAASGGLHAALGTAVAVSADKSVLSPLALGVRTTAFGGGGIPVDDGGGQTGATGDVYLALQTNGRVRFRLIGGLGLGILEGYSGGLPCEPEFGACTGSQGFSGLYTYSIVGLGTDLHLTHAVAIGAEYRVDPSFSGPNASTLDAGLRLRF</sequence>
<keyword evidence="1" id="KW-0732">Signal</keyword>
<name>A0A259TYL3_9BACT</name>
<keyword evidence="3" id="KW-1185">Reference proteome</keyword>
<reference evidence="2 3" key="1">
    <citation type="submission" date="2016-11" db="EMBL/GenBank/DDBJ databases">
        <title>Study of marine rhodopsin-containing bacteria.</title>
        <authorList>
            <person name="Yoshizawa S."/>
            <person name="Kumagai Y."/>
            <person name="Kogure K."/>
        </authorList>
    </citation>
    <scope>NUCLEOTIDE SEQUENCE [LARGE SCALE GENOMIC DNA]</scope>
    <source>
        <strain evidence="2 3">SG-29</strain>
    </source>
</reference>
<proteinExistence type="predicted"/>
<feature type="signal peptide" evidence="1">
    <location>
        <begin position="1"/>
        <end position="17"/>
    </location>
</feature>
<protein>
    <recommendedName>
        <fullName evidence="4">Outer membrane protein beta-barrel domain-containing protein</fullName>
    </recommendedName>
</protein>
<accession>A0A259TYL3</accession>
<dbReference type="RefSeq" id="WP_094547501.1">
    <property type="nucleotide sequence ID" value="NZ_MQWB01000001.1"/>
</dbReference>